<keyword evidence="1" id="KW-0812">Transmembrane</keyword>
<feature type="transmembrane region" description="Helical" evidence="1">
    <location>
        <begin position="42"/>
        <end position="63"/>
    </location>
</feature>
<organism evidence="2 3">
    <name type="scientific">Pycnococcus provasolii</name>
    <dbReference type="NCBI Taxonomy" id="41880"/>
    <lineage>
        <taxon>Eukaryota</taxon>
        <taxon>Viridiplantae</taxon>
        <taxon>Chlorophyta</taxon>
        <taxon>Pseudoscourfieldiophyceae</taxon>
        <taxon>Pseudoscourfieldiales</taxon>
        <taxon>Pycnococcaceae</taxon>
        <taxon>Pycnococcus</taxon>
    </lineage>
</organism>
<evidence type="ECO:0000313" key="2">
    <source>
        <dbReference type="EMBL" id="GHP03041.1"/>
    </source>
</evidence>
<protein>
    <submittedName>
        <fullName evidence="2">Uncharacterized protein</fullName>
    </submittedName>
</protein>
<dbReference type="EMBL" id="BNJQ01000004">
    <property type="protein sequence ID" value="GHP03041.1"/>
    <property type="molecule type" value="Genomic_DNA"/>
</dbReference>
<dbReference type="AlphaFoldDB" id="A0A830HBS5"/>
<proteinExistence type="predicted"/>
<gene>
    <name evidence="2" type="ORF">PPROV_000179600</name>
</gene>
<keyword evidence="1" id="KW-0472">Membrane</keyword>
<comment type="caution">
    <text evidence="2">The sequence shown here is derived from an EMBL/GenBank/DDBJ whole genome shotgun (WGS) entry which is preliminary data.</text>
</comment>
<reference evidence="2" key="1">
    <citation type="submission" date="2020-10" db="EMBL/GenBank/DDBJ databases">
        <title>Unveiling of a novel bifunctional photoreceptor, Dualchrome1, isolated from a cosmopolitan green alga.</title>
        <authorList>
            <person name="Suzuki S."/>
            <person name="Kawachi M."/>
        </authorList>
    </citation>
    <scope>NUCLEOTIDE SEQUENCE</scope>
    <source>
        <strain evidence="2">NIES 2893</strain>
    </source>
</reference>
<evidence type="ECO:0000256" key="1">
    <source>
        <dbReference type="SAM" id="Phobius"/>
    </source>
</evidence>
<name>A0A830HBS5_9CHLO</name>
<keyword evidence="1" id="KW-1133">Transmembrane helix</keyword>
<dbReference type="Proteomes" id="UP000660262">
    <property type="component" value="Unassembled WGS sequence"/>
</dbReference>
<accession>A0A830HBS5</accession>
<evidence type="ECO:0000313" key="3">
    <source>
        <dbReference type="Proteomes" id="UP000660262"/>
    </source>
</evidence>
<keyword evidence="3" id="KW-1185">Reference proteome</keyword>
<sequence>MAMVDKKEHACVAVKEPLLDHDDDENDNNMATAEEAEQSRRWGLVAVITVNLLISCALNLYLFCCVFKQNQNQDQAPRGRSLLQVVPPTPFTLIPFNPLTTIQLWGMALLHGTLASTFLPNAHRNVDPLFEDAEYEQLLAEEYNDGLGNIDPLSYNY</sequence>